<dbReference type="PANTHER" id="PTHR21032:SF0">
    <property type="entry name" value="G PATCH DOMAIN-CONTAINING PROTEIN 11"/>
    <property type="match status" value="1"/>
</dbReference>
<evidence type="ECO:0000313" key="4">
    <source>
        <dbReference type="Proteomes" id="UP000803844"/>
    </source>
</evidence>
<organism evidence="3 4">
    <name type="scientific">Cryphonectria parasitica (strain ATCC 38755 / EP155)</name>
    <dbReference type="NCBI Taxonomy" id="660469"/>
    <lineage>
        <taxon>Eukaryota</taxon>
        <taxon>Fungi</taxon>
        <taxon>Dikarya</taxon>
        <taxon>Ascomycota</taxon>
        <taxon>Pezizomycotina</taxon>
        <taxon>Sordariomycetes</taxon>
        <taxon>Sordariomycetidae</taxon>
        <taxon>Diaporthales</taxon>
        <taxon>Cryphonectriaceae</taxon>
        <taxon>Cryphonectria-Endothia species complex</taxon>
        <taxon>Cryphonectria</taxon>
    </lineage>
</organism>
<feature type="non-terminal residue" evidence="3">
    <location>
        <position position="1"/>
    </location>
</feature>
<evidence type="ECO:0000313" key="3">
    <source>
        <dbReference type="EMBL" id="KAF3762414.1"/>
    </source>
</evidence>
<dbReference type="GO" id="GO:0003676">
    <property type="term" value="F:nucleic acid binding"/>
    <property type="evidence" value="ECO:0007669"/>
    <property type="project" value="InterPro"/>
</dbReference>
<feature type="compositionally biased region" description="Low complexity" evidence="1">
    <location>
        <begin position="205"/>
        <end position="218"/>
    </location>
</feature>
<feature type="compositionally biased region" description="Polar residues" evidence="1">
    <location>
        <begin position="15"/>
        <end position="26"/>
    </location>
</feature>
<feature type="region of interest" description="Disordered" evidence="1">
    <location>
        <begin position="164"/>
        <end position="240"/>
    </location>
</feature>
<keyword evidence="4" id="KW-1185">Reference proteome</keyword>
<dbReference type="Proteomes" id="UP000803844">
    <property type="component" value="Unassembled WGS sequence"/>
</dbReference>
<dbReference type="GeneID" id="63832710"/>
<dbReference type="InterPro" id="IPR025239">
    <property type="entry name" value="DUF4187"/>
</dbReference>
<feature type="region of interest" description="Disordered" evidence="1">
    <location>
        <begin position="1"/>
        <end position="61"/>
    </location>
</feature>
<protein>
    <recommendedName>
        <fullName evidence="2">G-patch domain-containing protein</fullName>
    </recommendedName>
</protein>
<evidence type="ECO:0000256" key="1">
    <source>
        <dbReference type="SAM" id="MobiDB-lite"/>
    </source>
</evidence>
<dbReference type="PANTHER" id="PTHR21032">
    <property type="entry name" value="G PATCH DOMAIN-CONTAINING PROTEIN 11"/>
    <property type="match status" value="1"/>
</dbReference>
<accession>A0A9P4XW73</accession>
<dbReference type="GO" id="GO:0000776">
    <property type="term" value="C:kinetochore"/>
    <property type="evidence" value="ECO:0007669"/>
    <property type="project" value="TreeGrafter"/>
</dbReference>
<comment type="caution">
    <text evidence="3">The sequence shown here is derived from an EMBL/GenBank/DDBJ whole genome shotgun (WGS) entry which is preliminary data.</text>
</comment>
<dbReference type="RefSeq" id="XP_040773393.1">
    <property type="nucleotide sequence ID" value="XM_040915581.1"/>
</dbReference>
<gene>
    <name evidence="3" type="ORF">M406DRAFT_220993</name>
</gene>
<dbReference type="Pfam" id="PF01585">
    <property type="entry name" value="G-patch"/>
    <property type="match status" value="1"/>
</dbReference>
<sequence>EEEEEDDYLTMALPTETQTLPETSLQRRQRLAKEGLRRGRVPSKAELAAQERERREEGLSRSLIAKKSKGLAMMAKMGFRPGTGLGAGGTVARVEPLRIEVREDRGGIGLEGERRRKLEEAGAAAAAAVKRPRLDDGGDYRVRMAKERDAARKEKLVLAAQKIAERMDEDEEGDEEAAGPDKEKRSDKDDDERQEGEQKKKKGSTKPSSSSKPLQSIPVLYRGLVRNREQAERDRRMRHDLETSMGTLSSKLPTYDDDTLDSDDKLALGKDITTTTTTTTTTTYMPADDLDEEDAELDGFEALDVDERLGRLVGYLRERYLYCFWCKFRYPDEGMEGCPGLEEEDHD</sequence>
<proteinExistence type="predicted"/>
<dbReference type="SMART" id="SM00443">
    <property type="entry name" value="G_patch"/>
    <property type="match status" value="1"/>
</dbReference>
<reference evidence="3" key="1">
    <citation type="journal article" date="2020" name="Phytopathology">
        <title>Genome sequence of the chestnut blight fungus Cryphonectria parasitica EP155: A fundamental resource for an archetypical invasive plant pathogen.</title>
        <authorList>
            <person name="Crouch J.A."/>
            <person name="Dawe A."/>
            <person name="Aerts A."/>
            <person name="Barry K."/>
            <person name="Churchill A.C.L."/>
            <person name="Grimwood J."/>
            <person name="Hillman B."/>
            <person name="Milgroom M.G."/>
            <person name="Pangilinan J."/>
            <person name="Smith M."/>
            <person name="Salamov A."/>
            <person name="Schmutz J."/>
            <person name="Yadav J."/>
            <person name="Grigoriev I.V."/>
            <person name="Nuss D."/>
        </authorList>
    </citation>
    <scope>NUCLEOTIDE SEQUENCE</scope>
    <source>
        <strain evidence="3">EP155</strain>
    </source>
</reference>
<dbReference type="AlphaFoldDB" id="A0A9P4XW73"/>
<dbReference type="EMBL" id="MU032350">
    <property type="protein sequence ID" value="KAF3762414.1"/>
    <property type="molecule type" value="Genomic_DNA"/>
</dbReference>
<dbReference type="SMART" id="SM01173">
    <property type="entry name" value="DUF4187"/>
    <property type="match status" value="1"/>
</dbReference>
<feature type="non-terminal residue" evidence="3">
    <location>
        <position position="347"/>
    </location>
</feature>
<evidence type="ECO:0000259" key="2">
    <source>
        <dbReference type="PROSITE" id="PS50174"/>
    </source>
</evidence>
<dbReference type="PROSITE" id="PS50174">
    <property type="entry name" value="G_PATCH"/>
    <property type="match status" value="1"/>
</dbReference>
<feature type="compositionally biased region" description="Acidic residues" evidence="1">
    <location>
        <begin position="167"/>
        <end position="178"/>
    </location>
</feature>
<dbReference type="InterPro" id="IPR039249">
    <property type="entry name" value="GPATCH11"/>
</dbReference>
<feature type="compositionally biased region" description="Basic and acidic residues" evidence="1">
    <location>
        <begin position="49"/>
        <end position="59"/>
    </location>
</feature>
<feature type="compositionally biased region" description="Basic and acidic residues" evidence="1">
    <location>
        <begin position="226"/>
        <end position="240"/>
    </location>
</feature>
<dbReference type="OrthoDB" id="786951at2759"/>
<name>A0A9P4XW73_CRYP1</name>
<dbReference type="InterPro" id="IPR000467">
    <property type="entry name" value="G_patch_dom"/>
</dbReference>
<feature type="domain" description="G-patch" evidence="2">
    <location>
        <begin position="66"/>
        <end position="113"/>
    </location>
</feature>
<feature type="compositionally biased region" description="Basic and acidic residues" evidence="1">
    <location>
        <begin position="179"/>
        <end position="188"/>
    </location>
</feature>
<dbReference type="Pfam" id="PF13821">
    <property type="entry name" value="DUF4187"/>
    <property type="match status" value="1"/>
</dbReference>